<gene>
    <name evidence="1" type="ORF">ATANTOWER_026884</name>
</gene>
<organism evidence="1 2">
    <name type="scientific">Ataeniobius toweri</name>
    <dbReference type="NCBI Taxonomy" id="208326"/>
    <lineage>
        <taxon>Eukaryota</taxon>
        <taxon>Metazoa</taxon>
        <taxon>Chordata</taxon>
        <taxon>Craniata</taxon>
        <taxon>Vertebrata</taxon>
        <taxon>Euteleostomi</taxon>
        <taxon>Actinopterygii</taxon>
        <taxon>Neopterygii</taxon>
        <taxon>Teleostei</taxon>
        <taxon>Neoteleostei</taxon>
        <taxon>Acanthomorphata</taxon>
        <taxon>Ovalentaria</taxon>
        <taxon>Atherinomorphae</taxon>
        <taxon>Cyprinodontiformes</taxon>
        <taxon>Goodeidae</taxon>
        <taxon>Ataeniobius</taxon>
    </lineage>
</organism>
<accession>A0ABU7A2L2</accession>
<reference evidence="1 2" key="1">
    <citation type="submission" date="2021-07" db="EMBL/GenBank/DDBJ databases">
        <authorList>
            <person name="Palmer J.M."/>
        </authorList>
    </citation>
    <scope>NUCLEOTIDE SEQUENCE [LARGE SCALE GENOMIC DNA]</scope>
    <source>
        <strain evidence="1 2">AT_MEX2019</strain>
        <tissue evidence="1">Muscle</tissue>
    </source>
</reference>
<sequence length="76" mass="8345">MGTRIPWQVNPLALYRCEQSVLDQCHAHLLLHHNVGMEPHSRALGGSGPASYHPGLMAALPSEPVLPCPQTHSHHR</sequence>
<evidence type="ECO:0000313" key="2">
    <source>
        <dbReference type="Proteomes" id="UP001345963"/>
    </source>
</evidence>
<protein>
    <submittedName>
        <fullName evidence="1">Uncharacterized protein</fullName>
    </submittedName>
</protein>
<name>A0ABU7A2L2_9TELE</name>
<proteinExistence type="predicted"/>
<dbReference type="EMBL" id="JAHUTI010000646">
    <property type="protein sequence ID" value="MED6232294.1"/>
    <property type="molecule type" value="Genomic_DNA"/>
</dbReference>
<comment type="caution">
    <text evidence="1">The sequence shown here is derived from an EMBL/GenBank/DDBJ whole genome shotgun (WGS) entry which is preliminary data.</text>
</comment>
<keyword evidence="2" id="KW-1185">Reference proteome</keyword>
<dbReference type="Proteomes" id="UP001345963">
    <property type="component" value="Unassembled WGS sequence"/>
</dbReference>
<evidence type="ECO:0000313" key="1">
    <source>
        <dbReference type="EMBL" id="MED6232294.1"/>
    </source>
</evidence>